<feature type="signal peptide" evidence="1">
    <location>
        <begin position="1"/>
        <end position="21"/>
    </location>
</feature>
<evidence type="ECO:0000313" key="4">
    <source>
        <dbReference type="Proteomes" id="UP001497392"/>
    </source>
</evidence>
<evidence type="ECO:0000256" key="1">
    <source>
        <dbReference type="SAM" id="SignalP"/>
    </source>
</evidence>
<comment type="caution">
    <text evidence="3">The sequence shown here is derived from an EMBL/GenBank/DDBJ whole genome shotgun (WGS) entry which is preliminary data.</text>
</comment>
<evidence type="ECO:0000313" key="3">
    <source>
        <dbReference type="EMBL" id="CAL5226974.1"/>
    </source>
</evidence>
<feature type="domain" description="AB hydrolase-1" evidence="2">
    <location>
        <begin position="131"/>
        <end position="384"/>
    </location>
</feature>
<keyword evidence="1" id="KW-0732">Signal</keyword>
<accession>A0ABP1G8W1</accession>
<dbReference type="InterPro" id="IPR000073">
    <property type="entry name" value="AB_hydrolase_1"/>
</dbReference>
<dbReference type="Proteomes" id="UP001497392">
    <property type="component" value="Unassembled WGS sequence"/>
</dbReference>
<gene>
    <name evidence="3" type="primary">g9860</name>
    <name evidence="3" type="ORF">VP750_LOCUS8880</name>
</gene>
<reference evidence="3 4" key="1">
    <citation type="submission" date="2024-06" db="EMBL/GenBank/DDBJ databases">
        <authorList>
            <person name="Kraege A."/>
            <person name="Thomma B."/>
        </authorList>
    </citation>
    <scope>NUCLEOTIDE SEQUENCE [LARGE SCALE GENOMIC DNA]</scope>
</reference>
<protein>
    <submittedName>
        <fullName evidence="3">G9860 protein</fullName>
    </submittedName>
</protein>
<dbReference type="InterPro" id="IPR029058">
    <property type="entry name" value="AB_hydrolase_fold"/>
</dbReference>
<sequence length="417" mass="43410">MVEVNLQTVLAILIFSFGASCQILPQAEAPAPSTSIRDALAGAPAPTALTDAAALAATIATSDSLAAIVSSTSGLAADDCRNLNAVLDNINTAFIGPQRTAVVGPVSVAYRSFGPLRSSERLQKPLVLVIGIACTMSDWTPRLLRSLAVNREVIIFDNAGIGQSTISAGTNVTAADYFKFQADTLAGLIQELSLNQPDVLGWSLGAKIALHLGVYHSSIFGKLISDAGSAGGPNSSTAVLDAVDVGIPVVQRLTKFKTLLERPSNAATVCQWVLEKEAMPLDGVTAEEIQAQVEAEVAYHAADAGIVAGLPLIKNPTLVITSSNDLTNPPSNQASTPYMPEYPSRQRSIMPAGPVMAGVPGAVLVTFQGCGHLAPFQEPEKFVALVDSFLEAKGSFQPEAASAYTCQGLGLPNKTTR</sequence>
<dbReference type="InterPro" id="IPR050266">
    <property type="entry name" value="AB_hydrolase_sf"/>
</dbReference>
<dbReference type="PANTHER" id="PTHR43798:SF5">
    <property type="entry name" value="MONOACYLGLYCEROL LIPASE ABHD6"/>
    <property type="match status" value="1"/>
</dbReference>
<dbReference type="SUPFAM" id="SSF53474">
    <property type="entry name" value="alpha/beta-Hydrolases"/>
    <property type="match status" value="1"/>
</dbReference>
<dbReference type="EMBL" id="CAXHTA020000016">
    <property type="protein sequence ID" value="CAL5226974.1"/>
    <property type="molecule type" value="Genomic_DNA"/>
</dbReference>
<proteinExistence type="predicted"/>
<dbReference type="Gene3D" id="3.40.50.1820">
    <property type="entry name" value="alpha/beta hydrolase"/>
    <property type="match status" value="1"/>
</dbReference>
<feature type="chain" id="PRO_5046143229" evidence="1">
    <location>
        <begin position="22"/>
        <end position="417"/>
    </location>
</feature>
<dbReference type="PANTHER" id="PTHR43798">
    <property type="entry name" value="MONOACYLGLYCEROL LIPASE"/>
    <property type="match status" value="1"/>
</dbReference>
<keyword evidence="4" id="KW-1185">Reference proteome</keyword>
<dbReference type="Pfam" id="PF12697">
    <property type="entry name" value="Abhydrolase_6"/>
    <property type="match status" value="1"/>
</dbReference>
<organism evidence="3 4">
    <name type="scientific">Coccomyxa viridis</name>
    <dbReference type="NCBI Taxonomy" id="1274662"/>
    <lineage>
        <taxon>Eukaryota</taxon>
        <taxon>Viridiplantae</taxon>
        <taxon>Chlorophyta</taxon>
        <taxon>core chlorophytes</taxon>
        <taxon>Trebouxiophyceae</taxon>
        <taxon>Trebouxiophyceae incertae sedis</taxon>
        <taxon>Coccomyxaceae</taxon>
        <taxon>Coccomyxa</taxon>
    </lineage>
</organism>
<name>A0ABP1G8W1_9CHLO</name>
<evidence type="ECO:0000259" key="2">
    <source>
        <dbReference type="Pfam" id="PF12697"/>
    </source>
</evidence>